<comment type="caution">
    <text evidence="3">The sequence shown here is derived from an EMBL/GenBank/DDBJ whole genome shotgun (WGS) entry which is preliminary data.</text>
</comment>
<dbReference type="AlphaFoldDB" id="A0A2N5CK67"/>
<name>A0A2N5CK67_9BURK</name>
<evidence type="ECO:0000313" key="1">
    <source>
        <dbReference type="EMBL" id="PLP96465.1"/>
    </source>
</evidence>
<sequence>MKSRLMEPCKIQFTLDNLCHWAGMGDYVLIPPDGSYEITLRYAGEPPHGDSYHVVDLAGRRLPGYAWGSIFAMSECSNFIAFSWMEKKFERLTTIIDVRHSRYFVLPRYIYDPRIEWPSIQDAMGEQEGYAFNGSEAWANY</sequence>
<evidence type="ECO:0000313" key="4">
    <source>
        <dbReference type="Proteomes" id="UP000234341"/>
    </source>
</evidence>
<dbReference type="Proteomes" id="UP000234341">
    <property type="component" value="Unassembled WGS sequence"/>
</dbReference>
<evidence type="ECO:0000313" key="3">
    <source>
        <dbReference type="EMBL" id="PLQ02587.1"/>
    </source>
</evidence>
<evidence type="ECO:0000313" key="2">
    <source>
        <dbReference type="EMBL" id="PLQ00326.1"/>
    </source>
</evidence>
<dbReference type="EMBL" id="PJRP01000004">
    <property type="protein sequence ID" value="PLQ00326.1"/>
    <property type="molecule type" value="Genomic_DNA"/>
</dbReference>
<reference evidence="3 4" key="1">
    <citation type="submission" date="2017-12" db="EMBL/GenBank/DDBJ databases">
        <title>Genome sequence of the active heterotrophic nitrifier-denitrifier, Cupriavidus pauculus UM1.</title>
        <authorList>
            <person name="Putonti C."/>
            <person name="Castignetti D."/>
        </authorList>
    </citation>
    <scope>NUCLEOTIDE SEQUENCE [LARGE SCALE GENOMIC DNA]</scope>
    <source>
        <strain evidence="3 4">UM1</strain>
    </source>
</reference>
<gene>
    <name evidence="3" type="ORF">CYJ10_04725</name>
    <name evidence="2" type="ORF">CYJ10_11835</name>
    <name evidence="1" type="ORF">CYJ10_32175</name>
</gene>
<dbReference type="EMBL" id="PJRP01000027">
    <property type="protein sequence ID" value="PLP96465.1"/>
    <property type="molecule type" value="Genomic_DNA"/>
</dbReference>
<accession>A0A2N5CK67</accession>
<proteinExistence type="predicted"/>
<dbReference type="EMBL" id="PJRP01000001">
    <property type="protein sequence ID" value="PLQ02587.1"/>
    <property type="molecule type" value="Genomic_DNA"/>
</dbReference>
<protein>
    <submittedName>
        <fullName evidence="3">Uncharacterized protein</fullName>
    </submittedName>
</protein>
<organism evidence="3 4">
    <name type="scientific">Cupriavidus pauculus</name>
    <dbReference type="NCBI Taxonomy" id="82633"/>
    <lineage>
        <taxon>Bacteria</taxon>
        <taxon>Pseudomonadati</taxon>
        <taxon>Pseudomonadota</taxon>
        <taxon>Betaproteobacteria</taxon>
        <taxon>Burkholderiales</taxon>
        <taxon>Burkholderiaceae</taxon>
        <taxon>Cupriavidus</taxon>
    </lineage>
</organism>